<sequence>MDKIPNKIQYLKLAKIYHPDIYKGQDKDRFTLIKEAYEVLKKPKLRKQYDRQLDHSETPNEFKPSQQNENEEEGFSPGNSDLNSEFHAHQKQRRSKGEFRYDGERYDSQEKQNLQEEYKKFFDEPIRVSPEEVVTRENVYERQLGFEERVRYEYAHMKNNMDLYNLKYAHQFSYQDIANETVKIMNEVNKPDSVLKAQEKHWYDKLNTWKFRIFAIILIFGIPFGYSFAQRKKTIKDNLIKDTEKFMEEEQKKELEEVQQRIRFDHKFQESNQGDIEFNAESMRGQ</sequence>
<dbReference type="InterPro" id="IPR001623">
    <property type="entry name" value="DnaJ_domain"/>
</dbReference>
<dbReference type="InParanoid" id="A0A0V0QRE0"/>
<protein>
    <submittedName>
        <fullName evidence="4">DnaJ domain</fullName>
    </submittedName>
</protein>
<evidence type="ECO:0000259" key="3">
    <source>
        <dbReference type="PROSITE" id="PS50076"/>
    </source>
</evidence>
<dbReference type="EMBL" id="LDAU01000110">
    <property type="protein sequence ID" value="KRX04822.1"/>
    <property type="molecule type" value="Genomic_DNA"/>
</dbReference>
<dbReference type="PANTHER" id="PTHR44240:SF10">
    <property type="entry name" value="J DOMAIN-CONTAINING PROTEIN"/>
    <property type="match status" value="1"/>
</dbReference>
<keyword evidence="2" id="KW-0472">Membrane</keyword>
<dbReference type="InterPro" id="IPR052276">
    <property type="entry name" value="Diphthamide-biosynth_chaperone"/>
</dbReference>
<dbReference type="Proteomes" id="UP000054937">
    <property type="component" value="Unassembled WGS sequence"/>
</dbReference>
<feature type="compositionally biased region" description="Basic and acidic residues" evidence="1">
    <location>
        <begin position="95"/>
        <end position="110"/>
    </location>
</feature>
<gene>
    <name evidence="4" type="ORF">PPERSA_06456</name>
</gene>
<evidence type="ECO:0000313" key="5">
    <source>
        <dbReference type="Proteomes" id="UP000054937"/>
    </source>
</evidence>
<feature type="region of interest" description="Disordered" evidence="1">
    <location>
        <begin position="48"/>
        <end position="110"/>
    </location>
</feature>
<reference evidence="4 5" key="1">
    <citation type="journal article" date="2015" name="Sci. Rep.">
        <title>Genome of the facultative scuticociliatosis pathogen Pseudocohnilembus persalinus provides insight into its virulence through horizontal gene transfer.</title>
        <authorList>
            <person name="Xiong J."/>
            <person name="Wang G."/>
            <person name="Cheng J."/>
            <person name="Tian M."/>
            <person name="Pan X."/>
            <person name="Warren A."/>
            <person name="Jiang C."/>
            <person name="Yuan D."/>
            <person name="Miao W."/>
        </authorList>
    </citation>
    <scope>NUCLEOTIDE SEQUENCE [LARGE SCALE GENOMIC DNA]</scope>
    <source>
        <strain evidence="4">36N120E</strain>
    </source>
</reference>
<evidence type="ECO:0000256" key="1">
    <source>
        <dbReference type="SAM" id="MobiDB-lite"/>
    </source>
</evidence>
<dbReference type="Pfam" id="PF00226">
    <property type="entry name" value="DnaJ"/>
    <property type="match status" value="1"/>
</dbReference>
<keyword evidence="2" id="KW-1133">Transmembrane helix</keyword>
<organism evidence="4 5">
    <name type="scientific">Pseudocohnilembus persalinus</name>
    <name type="common">Ciliate</name>
    <dbReference type="NCBI Taxonomy" id="266149"/>
    <lineage>
        <taxon>Eukaryota</taxon>
        <taxon>Sar</taxon>
        <taxon>Alveolata</taxon>
        <taxon>Ciliophora</taxon>
        <taxon>Intramacronucleata</taxon>
        <taxon>Oligohymenophorea</taxon>
        <taxon>Scuticociliatia</taxon>
        <taxon>Philasterida</taxon>
        <taxon>Pseudocohnilembidae</taxon>
        <taxon>Pseudocohnilembus</taxon>
    </lineage>
</organism>
<dbReference type="PANTHER" id="PTHR44240">
    <property type="entry name" value="DNAJ DOMAIN (PROKARYOTIC HEAT SHOCK PROTEIN)-RELATED"/>
    <property type="match status" value="1"/>
</dbReference>
<feature type="domain" description="J" evidence="3">
    <location>
        <begin position="1"/>
        <end position="53"/>
    </location>
</feature>
<dbReference type="OMA" id="NIDIMNQ"/>
<evidence type="ECO:0000256" key="2">
    <source>
        <dbReference type="SAM" id="Phobius"/>
    </source>
</evidence>
<feature type="transmembrane region" description="Helical" evidence="2">
    <location>
        <begin position="209"/>
        <end position="229"/>
    </location>
</feature>
<keyword evidence="2" id="KW-0812">Transmembrane</keyword>
<evidence type="ECO:0000313" key="4">
    <source>
        <dbReference type="EMBL" id="KRX04822.1"/>
    </source>
</evidence>
<name>A0A0V0QRE0_PSEPJ</name>
<dbReference type="Gene3D" id="1.10.287.110">
    <property type="entry name" value="DnaJ domain"/>
    <property type="match status" value="1"/>
</dbReference>
<keyword evidence="5" id="KW-1185">Reference proteome</keyword>
<dbReference type="AlphaFoldDB" id="A0A0V0QRE0"/>
<proteinExistence type="predicted"/>
<comment type="caution">
    <text evidence="4">The sequence shown here is derived from an EMBL/GenBank/DDBJ whole genome shotgun (WGS) entry which is preliminary data.</text>
</comment>
<dbReference type="InterPro" id="IPR036869">
    <property type="entry name" value="J_dom_sf"/>
</dbReference>
<feature type="compositionally biased region" description="Basic and acidic residues" evidence="1">
    <location>
        <begin position="48"/>
        <end position="60"/>
    </location>
</feature>
<dbReference type="SUPFAM" id="SSF46565">
    <property type="entry name" value="Chaperone J-domain"/>
    <property type="match status" value="1"/>
</dbReference>
<accession>A0A0V0QRE0</accession>
<dbReference type="CDD" id="cd06257">
    <property type="entry name" value="DnaJ"/>
    <property type="match status" value="1"/>
</dbReference>
<dbReference type="OrthoDB" id="10250354at2759"/>
<dbReference type="PROSITE" id="PS50076">
    <property type="entry name" value="DNAJ_2"/>
    <property type="match status" value="1"/>
</dbReference>